<dbReference type="CDD" id="cd00103">
    <property type="entry name" value="IRF"/>
    <property type="match status" value="1"/>
</dbReference>
<protein>
    <submittedName>
        <fullName evidence="2">IRF7</fullName>
    </submittedName>
</protein>
<dbReference type="SMART" id="SM01243">
    <property type="entry name" value="IRF-3"/>
    <property type="match status" value="1"/>
</dbReference>
<dbReference type="InterPro" id="IPR008984">
    <property type="entry name" value="SMAD_FHA_dom_sf"/>
</dbReference>
<dbReference type="GO" id="GO:0045893">
    <property type="term" value="P:positive regulation of DNA-templated transcription"/>
    <property type="evidence" value="ECO:0007669"/>
    <property type="project" value="UniProtKB-ARBA"/>
</dbReference>
<dbReference type="FunFam" id="2.60.200.10:FF:000015">
    <property type="entry name" value="Interferon regulatory factor 7"/>
    <property type="match status" value="1"/>
</dbReference>
<dbReference type="AlphaFoldDB" id="A0AA51UDF8"/>
<proteinExistence type="evidence at transcript level"/>
<dbReference type="EMBL" id="OR047558">
    <property type="protein sequence ID" value="WMV97606.1"/>
    <property type="molecule type" value="mRNA"/>
</dbReference>
<dbReference type="GO" id="GO:0000978">
    <property type="term" value="F:RNA polymerase II cis-regulatory region sequence-specific DNA binding"/>
    <property type="evidence" value="ECO:0007669"/>
    <property type="project" value="TreeGrafter"/>
</dbReference>
<dbReference type="SUPFAM" id="SSF46785">
    <property type="entry name" value="Winged helix' DNA-binding domain"/>
    <property type="match status" value="1"/>
</dbReference>
<dbReference type="Pfam" id="PF10401">
    <property type="entry name" value="IRF-3"/>
    <property type="match status" value="1"/>
</dbReference>
<organism evidence="2">
    <name type="scientific">Paralichthys olivaceus</name>
    <name type="common">Bastard halibut</name>
    <name type="synonym">Hippoglossus olivaceus</name>
    <dbReference type="NCBI Taxonomy" id="8255"/>
    <lineage>
        <taxon>Eukaryota</taxon>
        <taxon>Metazoa</taxon>
        <taxon>Chordata</taxon>
        <taxon>Craniata</taxon>
        <taxon>Vertebrata</taxon>
        <taxon>Euteleostomi</taxon>
        <taxon>Actinopterygii</taxon>
        <taxon>Neopterygii</taxon>
        <taxon>Teleostei</taxon>
        <taxon>Neoteleostei</taxon>
        <taxon>Acanthomorphata</taxon>
        <taxon>Carangaria</taxon>
        <taxon>Pleuronectiformes</taxon>
        <taxon>Pleuronectoidei</taxon>
        <taxon>Paralichthyidae</taxon>
        <taxon>Paralichthys</taxon>
    </lineage>
</organism>
<sequence length="489" mass="56300">MQSLPKPQFASWLIEQVETGQYTGLRYVAENKFRVPWKHNSRKDCRDEDSKIFRAWAVASGKINEFPNDKARWKTNFRCALNNLSVRFKMIEDNSKHSDDPHKIYQIMNTEHRQENCSMPKNDSQEDLMTPEIYSSPTEFLPIGNEYNLVNNFTALDLGNQATEEQLWVENYCQPDAAVLGSYPPAENQPQAFTDQPTFYQANPTPVVSSAQQPSIYDLEVSIHYRKKEMLKITLATARLQLHYQHEAPDLNAHPLCFPSTDGLLDHKQIEYTNRILNSIQRGLLLEVCETGIYAWRQDRCHVFASTSDPSVALPDPRKLPQNTMVQLLSFEKYVNELKKFKENNGGSPDYTINMCFGEKFPDGKPLEKKLITVKVVPLICRHFHEMAQMEGASSLHSANVSLQMSHNSLYDLINSVFALGSNKEFFNMLWDKHDAPYPSPTRSLNIKKLLLNMLHRQKQERTESLFGVWCRNLPLSINCISTLLLCIF</sequence>
<dbReference type="GO" id="GO:0002376">
    <property type="term" value="P:immune system process"/>
    <property type="evidence" value="ECO:0007669"/>
    <property type="project" value="TreeGrafter"/>
</dbReference>
<dbReference type="SMART" id="SM00348">
    <property type="entry name" value="IRF"/>
    <property type="match status" value="1"/>
</dbReference>
<evidence type="ECO:0000259" key="1">
    <source>
        <dbReference type="PROSITE" id="PS51507"/>
    </source>
</evidence>
<dbReference type="Pfam" id="PF00605">
    <property type="entry name" value="IRF"/>
    <property type="match status" value="1"/>
</dbReference>
<dbReference type="Gene3D" id="2.60.200.10">
    <property type="match status" value="1"/>
</dbReference>
<dbReference type="InterPro" id="IPR001346">
    <property type="entry name" value="Interferon_reg_fact_DNA-bd_dom"/>
</dbReference>
<dbReference type="FunFam" id="1.10.10.10:FF:000631">
    <property type="entry name" value="Interferon regulatory factor 7"/>
    <property type="match status" value="1"/>
</dbReference>
<dbReference type="GO" id="GO:0000981">
    <property type="term" value="F:DNA-binding transcription factor activity, RNA polymerase II-specific"/>
    <property type="evidence" value="ECO:0007669"/>
    <property type="project" value="TreeGrafter"/>
</dbReference>
<evidence type="ECO:0000313" key="2">
    <source>
        <dbReference type="EMBL" id="WMV97606.1"/>
    </source>
</evidence>
<reference evidence="2" key="1">
    <citation type="submission" date="2023-05" db="EMBL/GenBank/DDBJ databases">
        <authorList>
            <person name="Wang R."/>
        </authorList>
    </citation>
    <scope>NUCLEOTIDE SEQUENCE</scope>
</reference>
<dbReference type="PROSITE" id="PS51507">
    <property type="entry name" value="IRF_2"/>
    <property type="match status" value="1"/>
</dbReference>
<dbReference type="InterPro" id="IPR019471">
    <property type="entry name" value="Interferon_reg_factor-3"/>
</dbReference>
<dbReference type="InterPro" id="IPR036390">
    <property type="entry name" value="WH_DNA-bd_sf"/>
</dbReference>
<dbReference type="PRINTS" id="PR00267">
    <property type="entry name" value="INTFRNREGFCT"/>
</dbReference>
<accession>A0AA51UDF8</accession>
<dbReference type="SUPFAM" id="SSF49879">
    <property type="entry name" value="SMAD/FHA domain"/>
    <property type="match status" value="1"/>
</dbReference>
<dbReference type="InterPro" id="IPR017855">
    <property type="entry name" value="SMAD-like_dom_sf"/>
</dbReference>
<dbReference type="InterPro" id="IPR036388">
    <property type="entry name" value="WH-like_DNA-bd_sf"/>
</dbReference>
<feature type="domain" description="IRF tryptophan pentad repeat" evidence="1">
    <location>
        <begin position="6"/>
        <end position="109"/>
    </location>
</feature>
<dbReference type="GO" id="GO:0005634">
    <property type="term" value="C:nucleus"/>
    <property type="evidence" value="ECO:0007669"/>
    <property type="project" value="TreeGrafter"/>
</dbReference>
<dbReference type="PANTHER" id="PTHR11949:SF2">
    <property type="entry name" value="INTERFERON REGULATORY FACTOR 7"/>
    <property type="match status" value="1"/>
</dbReference>
<dbReference type="PANTHER" id="PTHR11949">
    <property type="entry name" value="INTERFERON REGULATORY FACTOR"/>
    <property type="match status" value="1"/>
</dbReference>
<dbReference type="Gene3D" id="1.10.10.10">
    <property type="entry name" value="Winged helix-like DNA-binding domain superfamily/Winged helix DNA-binding domain"/>
    <property type="match status" value="1"/>
</dbReference>
<name>A0AA51UDF8_PAROL</name>